<dbReference type="EMBL" id="CP000817">
    <property type="protein sequence ID" value="ACA41348.1"/>
    <property type="molecule type" value="Genomic_DNA"/>
</dbReference>
<dbReference type="Proteomes" id="UP000002164">
    <property type="component" value="Chromosome"/>
</dbReference>
<dbReference type="AlphaFoldDB" id="B1HUK3"/>
<dbReference type="Gene3D" id="3.10.310.40">
    <property type="match status" value="1"/>
</dbReference>
<dbReference type="EnsemblBacteria" id="ACA41348">
    <property type="protein sequence ID" value="ACA41348"/>
    <property type="gene ID" value="Bsph_3872"/>
</dbReference>
<evidence type="ECO:0000313" key="2">
    <source>
        <dbReference type="Proteomes" id="UP000002164"/>
    </source>
</evidence>
<protein>
    <submittedName>
        <fullName evidence="1">Uncharacterized protein</fullName>
    </submittedName>
</protein>
<accession>B1HUK3</accession>
<proteinExistence type="predicted"/>
<reference evidence="1 2" key="1">
    <citation type="journal article" date="2008" name="J. Bacteriol.">
        <title>Complete genome sequence of the mosquitocidal bacterium Bacillus sphaericus C3-41 and comparison with those of closely related Bacillus species.</title>
        <authorList>
            <person name="Hu X."/>
            <person name="Fan W."/>
            <person name="Han B."/>
            <person name="Liu H."/>
            <person name="Zheng D."/>
            <person name="Li Q."/>
            <person name="Dong W."/>
            <person name="Yan J."/>
            <person name="Gao M."/>
            <person name="Berry C."/>
            <person name="Yuan Z."/>
        </authorList>
    </citation>
    <scope>NUCLEOTIDE SEQUENCE [LARGE SCALE GENOMIC DNA]</scope>
    <source>
        <strain evidence="1 2">C3-41</strain>
    </source>
</reference>
<dbReference type="HOGENOM" id="CLU_2898876_0_0_9"/>
<evidence type="ECO:0000313" key="1">
    <source>
        <dbReference type="EMBL" id="ACA41348.1"/>
    </source>
</evidence>
<dbReference type="KEGG" id="lsp:Bsph_3872"/>
<organism evidence="1 2">
    <name type="scientific">Lysinibacillus sphaericus (strain C3-41)</name>
    <dbReference type="NCBI Taxonomy" id="444177"/>
    <lineage>
        <taxon>Bacteria</taxon>
        <taxon>Bacillati</taxon>
        <taxon>Bacillota</taxon>
        <taxon>Bacilli</taxon>
        <taxon>Bacillales</taxon>
        <taxon>Bacillaceae</taxon>
        <taxon>Lysinibacillus</taxon>
    </lineage>
</organism>
<gene>
    <name evidence="1" type="ordered locus">Bsph_3872</name>
</gene>
<sequence length="62" mass="7103">MCRGITIINRWQLPCWKYREIWCQKLVVVIGGVRPDMAMAGAKDASKLDEALLSVYDYVKSI</sequence>
<name>B1HUK3_LYSSC</name>